<reference evidence="1 2" key="1">
    <citation type="submission" date="2014-03" db="EMBL/GenBank/DDBJ databases">
        <title>Genome sequence of Sphingobium yanoikuyae B1.</title>
        <authorList>
            <person name="Gan H.M."/>
            <person name="Gan H.Y."/>
            <person name="Savka M.A."/>
        </authorList>
    </citation>
    <scope>NUCLEOTIDE SEQUENCE [LARGE SCALE GENOMIC DNA]</scope>
    <source>
        <strain evidence="1 2">B1</strain>
    </source>
</reference>
<dbReference type="Proteomes" id="UP000028534">
    <property type="component" value="Unassembled WGS sequence"/>
</dbReference>
<dbReference type="EMBL" id="JGVR01000024">
    <property type="protein sequence ID" value="KEZ17189.1"/>
    <property type="molecule type" value="Genomic_DNA"/>
</dbReference>
<gene>
    <name evidence="1" type="ORF">CP98_03687</name>
</gene>
<name>A0A084EGU7_SPHYA</name>
<dbReference type="AlphaFoldDB" id="A0A084EGU7"/>
<protein>
    <submittedName>
        <fullName evidence="1">Uncharacterized protein</fullName>
    </submittedName>
</protein>
<evidence type="ECO:0000313" key="2">
    <source>
        <dbReference type="Proteomes" id="UP000028534"/>
    </source>
</evidence>
<organism evidence="1 2">
    <name type="scientific">Sphingobium yanoikuyae</name>
    <name type="common">Sphingomonas yanoikuyae</name>
    <dbReference type="NCBI Taxonomy" id="13690"/>
    <lineage>
        <taxon>Bacteria</taxon>
        <taxon>Pseudomonadati</taxon>
        <taxon>Pseudomonadota</taxon>
        <taxon>Alphaproteobacteria</taxon>
        <taxon>Sphingomonadales</taxon>
        <taxon>Sphingomonadaceae</taxon>
        <taxon>Sphingobium</taxon>
    </lineage>
</organism>
<dbReference type="RefSeq" id="WP_037521415.1">
    <property type="nucleotide sequence ID" value="NZ_JGVR01000024.1"/>
</dbReference>
<comment type="caution">
    <text evidence="1">The sequence shown here is derived from an EMBL/GenBank/DDBJ whole genome shotgun (WGS) entry which is preliminary data.</text>
</comment>
<dbReference type="PATRIC" id="fig|13690.10.peg.3776"/>
<proteinExistence type="predicted"/>
<evidence type="ECO:0000313" key="1">
    <source>
        <dbReference type="EMBL" id="KEZ17189.1"/>
    </source>
</evidence>
<sequence>MRHRDIIDVAQPTRPYFDAIAADCTEVVTGYARHHAYSEAASFQRQMISAIDAMLGDTIGTAWRKAVRAQAKNPRAATAWKARALNLDADDPHMSVALACFAPFKAETWMLAVPLPIPCPMGPKFAEPEDIVLIDPATGAAALHSGDTDTLIRCDGADRFSVMADAKAWAREIAAGAVEWFYRREQAHRAANIAPEWLGAPSALAIGSQDKIAWPRVTAITAGEGIDAARLKRTIFRQTRITHVESAMQIGRAA</sequence>
<accession>A0A084EGU7</accession>